<accession>A0AAW2G767</accession>
<feature type="region of interest" description="Disordered" evidence="5">
    <location>
        <begin position="139"/>
        <end position="186"/>
    </location>
</feature>
<organism evidence="6 7">
    <name type="scientific">Cardiocondyla obscurior</name>
    <dbReference type="NCBI Taxonomy" id="286306"/>
    <lineage>
        <taxon>Eukaryota</taxon>
        <taxon>Metazoa</taxon>
        <taxon>Ecdysozoa</taxon>
        <taxon>Arthropoda</taxon>
        <taxon>Hexapoda</taxon>
        <taxon>Insecta</taxon>
        <taxon>Pterygota</taxon>
        <taxon>Neoptera</taxon>
        <taxon>Endopterygota</taxon>
        <taxon>Hymenoptera</taxon>
        <taxon>Apocrita</taxon>
        <taxon>Aculeata</taxon>
        <taxon>Formicoidea</taxon>
        <taxon>Formicidae</taxon>
        <taxon>Myrmicinae</taxon>
        <taxon>Cardiocondyla</taxon>
    </lineage>
</organism>
<feature type="compositionally biased region" description="Polar residues" evidence="5">
    <location>
        <begin position="143"/>
        <end position="152"/>
    </location>
</feature>
<dbReference type="GO" id="GO:0005634">
    <property type="term" value="C:nucleus"/>
    <property type="evidence" value="ECO:0007669"/>
    <property type="project" value="TreeGrafter"/>
</dbReference>
<reference evidence="6 7" key="1">
    <citation type="submission" date="2023-03" db="EMBL/GenBank/DDBJ databases">
        <title>High recombination rates correlate with genetic variation in Cardiocondyla obscurior ants.</title>
        <authorList>
            <person name="Errbii M."/>
        </authorList>
    </citation>
    <scope>NUCLEOTIDE SEQUENCE [LARGE SCALE GENOMIC DNA]</scope>
    <source>
        <strain evidence="6">Alpha-2009</strain>
        <tissue evidence="6">Whole body</tissue>
    </source>
</reference>
<evidence type="ECO:0000256" key="5">
    <source>
        <dbReference type="SAM" id="MobiDB-lite"/>
    </source>
</evidence>
<dbReference type="Gene3D" id="3.30.390.80">
    <property type="entry name" value="DNA repair protein Rad52/59/22"/>
    <property type="match status" value="1"/>
</dbReference>
<evidence type="ECO:0000256" key="2">
    <source>
        <dbReference type="ARBA" id="ARBA00022763"/>
    </source>
</evidence>
<evidence type="ECO:0000256" key="3">
    <source>
        <dbReference type="ARBA" id="ARBA00023172"/>
    </source>
</evidence>
<dbReference type="InterPro" id="IPR042525">
    <property type="entry name" value="Rad52_Rad59_Rad22_sf"/>
</dbReference>
<evidence type="ECO:0000313" key="6">
    <source>
        <dbReference type="EMBL" id="KAL0122362.1"/>
    </source>
</evidence>
<dbReference type="AlphaFoldDB" id="A0AAW2G767"/>
<dbReference type="PANTHER" id="PTHR12132:SF1">
    <property type="entry name" value="DNA REPAIR PROTEIN RAD52 HOMOLOG"/>
    <property type="match status" value="1"/>
</dbReference>
<feature type="compositionally biased region" description="Basic and acidic residues" evidence="5">
    <location>
        <begin position="153"/>
        <end position="169"/>
    </location>
</feature>
<comment type="similarity">
    <text evidence="1">Belongs to the RAD52 family.</text>
</comment>
<evidence type="ECO:0008006" key="8">
    <source>
        <dbReference type="Google" id="ProtNLM"/>
    </source>
</evidence>
<evidence type="ECO:0000256" key="4">
    <source>
        <dbReference type="ARBA" id="ARBA00023204"/>
    </source>
</evidence>
<name>A0AAW2G767_9HYME</name>
<evidence type="ECO:0000313" key="7">
    <source>
        <dbReference type="Proteomes" id="UP001430953"/>
    </source>
</evidence>
<feature type="compositionally biased region" description="Polar residues" evidence="5">
    <location>
        <begin position="260"/>
        <end position="272"/>
    </location>
</feature>
<proteinExistence type="inferred from homology"/>
<dbReference type="EMBL" id="JADYXP020000006">
    <property type="protein sequence ID" value="KAL0122362.1"/>
    <property type="molecule type" value="Genomic_DNA"/>
</dbReference>
<evidence type="ECO:0000256" key="1">
    <source>
        <dbReference type="ARBA" id="ARBA00006638"/>
    </source>
</evidence>
<gene>
    <name evidence="6" type="ORF">PUN28_007232</name>
</gene>
<protein>
    <recommendedName>
        <fullName evidence="8">DNA repair protein RAD52-like protein</fullName>
    </recommendedName>
</protein>
<dbReference type="GO" id="GO:0000724">
    <property type="term" value="P:double-strand break repair via homologous recombination"/>
    <property type="evidence" value="ECO:0007669"/>
    <property type="project" value="TreeGrafter"/>
</dbReference>
<feature type="region of interest" description="Disordered" evidence="5">
    <location>
        <begin position="239"/>
        <end position="272"/>
    </location>
</feature>
<dbReference type="InterPro" id="IPR041247">
    <property type="entry name" value="Rad52_fam"/>
</dbReference>
<dbReference type="InterPro" id="IPR007232">
    <property type="entry name" value="Rad52_Rad59_Rad22"/>
</dbReference>
<feature type="compositionally biased region" description="Polar residues" evidence="5">
    <location>
        <begin position="177"/>
        <end position="186"/>
    </location>
</feature>
<keyword evidence="2" id="KW-0227">DNA damage</keyword>
<dbReference type="GO" id="GO:0006312">
    <property type="term" value="P:mitotic recombination"/>
    <property type="evidence" value="ECO:0007669"/>
    <property type="project" value="TreeGrafter"/>
</dbReference>
<keyword evidence="4" id="KW-0234">DNA repair</keyword>
<dbReference type="Proteomes" id="UP001430953">
    <property type="component" value="Unassembled WGS sequence"/>
</dbReference>
<dbReference type="PANTHER" id="PTHR12132">
    <property type="entry name" value="DNA REPAIR AND RECOMBINATION PROTEIN RAD52, RAD59"/>
    <property type="match status" value="1"/>
</dbReference>
<sequence>MYNRHEYLSCIKIPAAKQSANNDTRVLEKANTMDLVEDRRKLISAANKVFGEGKWNHTVVNQTLDFVEAIGAKCCVGCVSYVRVQLENGNYHEDIGYYTTEESTKGSSIHNARIGSVVNALKTVLLSFGGEIETEIQEESKISSKQVNNVQKDVTESDNRHVVEKEKAKPSPKKISMNEQNSKPDSVVSTVNIAPAETKLSVKDKSPIHKIIEYNLINADAIDKDPPVMSEIEKQRLERKRRQQQKQMEFKRRMMESNGLIDTNDNKPNPRY</sequence>
<comment type="caution">
    <text evidence="6">The sequence shown here is derived from an EMBL/GenBank/DDBJ whole genome shotgun (WGS) entry which is preliminary data.</text>
</comment>
<dbReference type="SUPFAM" id="SSF54768">
    <property type="entry name" value="dsRNA-binding domain-like"/>
    <property type="match status" value="1"/>
</dbReference>
<keyword evidence="3" id="KW-0233">DNA recombination</keyword>
<dbReference type="GO" id="GO:0045002">
    <property type="term" value="P:double-strand break repair via single-strand annealing"/>
    <property type="evidence" value="ECO:0007669"/>
    <property type="project" value="TreeGrafter"/>
</dbReference>
<dbReference type="Pfam" id="PF04098">
    <property type="entry name" value="Rad52_Rad22"/>
    <property type="match status" value="1"/>
</dbReference>
<keyword evidence="7" id="KW-1185">Reference proteome</keyword>